<evidence type="ECO:0000256" key="2">
    <source>
        <dbReference type="ARBA" id="ARBA00007581"/>
    </source>
</evidence>
<dbReference type="Pfam" id="PF02900">
    <property type="entry name" value="LigB"/>
    <property type="match status" value="1"/>
</dbReference>
<dbReference type="GO" id="GO:0051213">
    <property type="term" value="F:dioxygenase activity"/>
    <property type="evidence" value="ECO:0007669"/>
    <property type="project" value="UniProtKB-KW"/>
</dbReference>
<organism evidence="7 8">
    <name type="scientific">Nitratidesulfovibrio liaohensis</name>
    <dbReference type="NCBI Taxonomy" id="2604158"/>
    <lineage>
        <taxon>Bacteria</taxon>
        <taxon>Pseudomonadati</taxon>
        <taxon>Thermodesulfobacteriota</taxon>
        <taxon>Desulfovibrionia</taxon>
        <taxon>Desulfovibrionales</taxon>
        <taxon>Desulfovibrionaceae</taxon>
        <taxon>Nitratidesulfovibrio</taxon>
    </lineage>
</organism>
<evidence type="ECO:0000256" key="1">
    <source>
        <dbReference type="ARBA" id="ARBA00001947"/>
    </source>
</evidence>
<dbReference type="Gene3D" id="3.40.830.10">
    <property type="entry name" value="LigB-like"/>
    <property type="match status" value="1"/>
</dbReference>
<dbReference type="RefSeq" id="WP_309542966.1">
    <property type="nucleotide sequence ID" value="NZ_CP133659.1"/>
</dbReference>
<keyword evidence="4" id="KW-0862">Zinc</keyword>
<dbReference type="PIRSF" id="PIRSF006157">
    <property type="entry name" value="Doxgns_DODA"/>
    <property type="match status" value="1"/>
</dbReference>
<keyword evidence="5" id="KW-0560">Oxidoreductase</keyword>
<dbReference type="EMBL" id="CP133659">
    <property type="protein sequence ID" value="WMW67141.1"/>
    <property type="molecule type" value="Genomic_DNA"/>
</dbReference>
<evidence type="ECO:0000313" key="8">
    <source>
        <dbReference type="Proteomes" id="UP001180616"/>
    </source>
</evidence>
<dbReference type="InterPro" id="IPR004183">
    <property type="entry name" value="Xdiol_dOase_suB"/>
</dbReference>
<evidence type="ECO:0000256" key="4">
    <source>
        <dbReference type="ARBA" id="ARBA00022833"/>
    </source>
</evidence>
<proteinExistence type="inferred from homology"/>
<dbReference type="CDD" id="cd07363">
    <property type="entry name" value="45_DOPA_Dioxygenase"/>
    <property type="match status" value="1"/>
</dbReference>
<sequence length="267" mass="29419">MARQPVFYIPHGGGPCFFMDWTPPDTWNALAAWLRALPGSLPEPPTALLVISAHWEERDFTLATTPDPGLLFDYYGFPPHTYELQWPAPPAPHLFPHVRQLLAGAGIPLGEDPERDFDHGVFVPLLLPWPRAAIPTLQISMRHDLDPAAHIALGRALAPLRDEGVLLVGSGMSYHNMRAFRRADNQPLPDSDVFDAWLTATVTDADPRRRDHALARWQAAPAARDAHPREDHLLPLMVVAGAADADVGERVFACRAMGATIAAHRFG</sequence>
<evidence type="ECO:0000259" key="6">
    <source>
        <dbReference type="Pfam" id="PF02900"/>
    </source>
</evidence>
<reference evidence="7" key="1">
    <citation type="submission" date="2023-09" db="EMBL/GenBank/DDBJ databases">
        <authorList>
            <consortium name="CW5 consortium"/>
            <person name="Lu C.-W."/>
        </authorList>
    </citation>
    <scope>NUCLEOTIDE SEQUENCE</scope>
    <source>
        <strain evidence="7">KPS</strain>
    </source>
</reference>
<evidence type="ECO:0000256" key="3">
    <source>
        <dbReference type="ARBA" id="ARBA00022723"/>
    </source>
</evidence>
<protein>
    <submittedName>
        <fullName evidence="7">Dioxygenase</fullName>
    </submittedName>
</protein>
<dbReference type="PANTHER" id="PTHR30096:SF0">
    <property type="entry name" value="4,5-DOPA DIOXYGENASE EXTRADIOL-LIKE PROTEIN"/>
    <property type="match status" value="1"/>
</dbReference>
<evidence type="ECO:0000256" key="5">
    <source>
        <dbReference type="ARBA" id="ARBA00023002"/>
    </source>
</evidence>
<comment type="similarity">
    <text evidence="2">Belongs to the DODA-type extradiol aromatic ring-opening dioxygenase family.</text>
</comment>
<dbReference type="InterPro" id="IPR014436">
    <property type="entry name" value="Extradiol_dOase_DODA"/>
</dbReference>
<dbReference type="Proteomes" id="UP001180616">
    <property type="component" value="Chromosome"/>
</dbReference>
<name>A0ABY9R751_9BACT</name>
<comment type="cofactor">
    <cofactor evidence="1">
        <name>Zn(2+)</name>
        <dbReference type="ChEBI" id="CHEBI:29105"/>
    </cofactor>
</comment>
<dbReference type="PANTHER" id="PTHR30096">
    <property type="entry name" value="4,5-DOPA DIOXYGENASE EXTRADIOL-LIKE PROTEIN"/>
    <property type="match status" value="1"/>
</dbReference>
<accession>A0ABY9R751</accession>
<evidence type="ECO:0000313" key="7">
    <source>
        <dbReference type="EMBL" id="WMW67141.1"/>
    </source>
</evidence>
<keyword evidence="3" id="KW-0479">Metal-binding</keyword>
<keyword evidence="7" id="KW-0223">Dioxygenase</keyword>
<gene>
    <name evidence="7" type="ORF">KPS_001798</name>
</gene>
<dbReference type="SUPFAM" id="SSF53213">
    <property type="entry name" value="LigB-like"/>
    <property type="match status" value="1"/>
</dbReference>
<feature type="domain" description="Extradiol ring-cleavage dioxygenase class III enzyme subunit B" evidence="6">
    <location>
        <begin position="40"/>
        <end position="262"/>
    </location>
</feature>
<keyword evidence="8" id="KW-1185">Reference proteome</keyword>